<dbReference type="EMBL" id="PENI01000032">
    <property type="protein sequence ID" value="RMB81310.1"/>
    <property type="molecule type" value="Genomic_DNA"/>
</dbReference>
<comment type="caution">
    <text evidence="1">The sequence shown here is derived from an EMBL/GenBank/DDBJ whole genome shotgun (WGS) entry which is preliminary data.</text>
</comment>
<sequence>MAQPMCLAALFGAGDAWLAECSARPDLVHQTWGLEALAPIPSGRLWLAAECRLVAGMQALSRIREEHRGPVLADPAVDLTWWLLPLHAGNELTDVRQVTVQPPGTPLHCPPTGRQVCGRFWLTHPDGSGRLTEPAILAAALGPGGRQIPAEVLR</sequence>
<dbReference type="RefSeq" id="WP_121893890.1">
    <property type="nucleotide sequence ID" value="NZ_PENI01000032.1"/>
</dbReference>
<keyword evidence="2" id="KW-1185">Reference proteome</keyword>
<evidence type="ECO:0000313" key="2">
    <source>
        <dbReference type="Proteomes" id="UP000270471"/>
    </source>
</evidence>
<dbReference type="AlphaFoldDB" id="A0A3M0HZ96"/>
<name>A0A3M0HZ96_9ACTN</name>
<proteinExistence type="predicted"/>
<organism evidence="1 2">
    <name type="scientific">Streptomyces shenzhenensis</name>
    <dbReference type="NCBI Taxonomy" id="943815"/>
    <lineage>
        <taxon>Bacteria</taxon>
        <taxon>Bacillati</taxon>
        <taxon>Actinomycetota</taxon>
        <taxon>Actinomycetes</taxon>
        <taxon>Kitasatosporales</taxon>
        <taxon>Streptomycetaceae</taxon>
        <taxon>Streptomyces</taxon>
    </lineage>
</organism>
<gene>
    <name evidence="1" type="ORF">CTZ28_35520</name>
</gene>
<dbReference type="OrthoDB" id="4213492at2"/>
<dbReference type="Proteomes" id="UP000270471">
    <property type="component" value="Unassembled WGS sequence"/>
</dbReference>
<reference evidence="1 2" key="1">
    <citation type="submission" date="2017-11" db="EMBL/GenBank/DDBJ databases">
        <title>Draft genome of actinobacteria isolated from guarana (Paullinia cupana (Mart.) Ducke.</title>
        <authorList>
            <person name="Siqueira K.A."/>
            <person name="Liotti R.G."/>
            <person name="Mendes T.A.O."/>
            <person name="Soares M.A."/>
        </authorList>
    </citation>
    <scope>NUCLEOTIDE SEQUENCE [LARGE SCALE GENOMIC DNA]</scope>
    <source>
        <strain evidence="1 2">193</strain>
    </source>
</reference>
<evidence type="ECO:0000313" key="1">
    <source>
        <dbReference type="EMBL" id="RMB81310.1"/>
    </source>
</evidence>
<protein>
    <submittedName>
        <fullName evidence="1">Uncharacterized protein</fullName>
    </submittedName>
</protein>
<accession>A0A3M0HZ96</accession>